<gene>
    <name evidence="6" type="ORF">PFLUV_G00139760</name>
</gene>
<dbReference type="GO" id="GO:0005634">
    <property type="term" value="C:nucleus"/>
    <property type="evidence" value="ECO:0007669"/>
    <property type="project" value="TreeGrafter"/>
</dbReference>
<dbReference type="SUPFAM" id="SSF57903">
    <property type="entry name" value="FYVE/PHD zinc finger"/>
    <property type="match status" value="1"/>
</dbReference>
<organism evidence="6 7">
    <name type="scientific">Perca fluviatilis</name>
    <name type="common">European perch</name>
    <dbReference type="NCBI Taxonomy" id="8168"/>
    <lineage>
        <taxon>Eukaryota</taxon>
        <taxon>Metazoa</taxon>
        <taxon>Chordata</taxon>
        <taxon>Craniata</taxon>
        <taxon>Vertebrata</taxon>
        <taxon>Euteleostomi</taxon>
        <taxon>Actinopterygii</taxon>
        <taxon>Neopterygii</taxon>
        <taxon>Teleostei</taxon>
        <taxon>Neoteleostei</taxon>
        <taxon>Acanthomorphata</taxon>
        <taxon>Eupercaria</taxon>
        <taxon>Perciformes</taxon>
        <taxon>Percoidei</taxon>
        <taxon>Percidae</taxon>
        <taxon>Percinae</taxon>
        <taxon>Perca</taxon>
    </lineage>
</organism>
<feature type="region of interest" description="Disordered" evidence="4">
    <location>
        <begin position="373"/>
        <end position="466"/>
    </location>
</feature>
<dbReference type="EMBL" id="VHII01000011">
    <property type="protein sequence ID" value="KAF1384190.1"/>
    <property type="molecule type" value="Genomic_DNA"/>
</dbReference>
<protein>
    <recommendedName>
        <fullName evidence="5">Zinc finger PHD-type domain-containing protein</fullName>
    </recommendedName>
</protein>
<dbReference type="PROSITE" id="PS01359">
    <property type="entry name" value="ZF_PHD_1"/>
    <property type="match status" value="1"/>
</dbReference>
<dbReference type="PANTHER" id="PTHR19303:SF74">
    <property type="entry name" value="POGO TRANSPOSABLE ELEMENT WITH KRAB DOMAIN"/>
    <property type="match status" value="1"/>
</dbReference>
<dbReference type="AlphaFoldDB" id="A0A6A5ET97"/>
<keyword evidence="7" id="KW-1185">Reference proteome</keyword>
<dbReference type="InterPro" id="IPR036397">
    <property type="entry name" value="RNaseH_sf"/>
</dbReference>
<feature type="compositionally biased region" description="Low complexity" evidence="4">
    <location>
        <begin position="390"/>
        <end position="403"/>
    </location>
</feature>
<dbReference type="SMART" id="SM00249">
    <property type="entry name" value="PHD"/>
    <property type="match status" value="1"/>
</dbReference>
<feature type="compositionally biased region" description="Low complexity" evidence="4">
    <location>
        <begin position="619"/>
        <end position="657"/>
    </location>
</feature>
<evidence type="ECO:0000256" key="4">
    <source>
        <dbReference type="SAM" id="MobiDB-lite"/>
    </source>
</evidence>
<feature type="compositionally biased region" description="Pro residues" evidence="4">
    <location>
        <begin position="404"/>
        <end position="448"/>
    </location>
</feature>
<dbReference type="Proteomes" id="UP000465112">
    <property type="component" value="Chromosome 11"/>
</dbReference>
<feature type="compositionally biased region" description="Low complexity" evidence="4">
    <location>
        <begin position="571"/>
        <end position="592"/>
    </location>
</feature>
<dbReference type="Pfam" id="PF05225">
    <property type="entry name" value="HTH_psq"/>
    <property type="match status" value="1"/>
</dbReference>
<keyword evidence="3" id="KW-0862">Zinc</keyword>
<reference evidence="6 7" key="1">
    <citation type="submission" date="2019-06" db="EMBL/GenBank/DDBJ databases">
        <title>A chromosome-scale genome assembly of the European perch, Perca fluviatilis.</title>
        <authorList>
            <person name="Roques C."/>
            <person name="Zahm M."/>
            <person name="Cabau C."/>
            <person name="Klopp C."/>
            <person name="Bouchez O."/>
            <person name="Donnadieu C."/>
            <person name="Kuhl H."/>
            <person name="Gislard M."/>
            <person name="Guendouz S."/>
            <person name="Journot L."/>
            <person name="Haffray P."/>
            <person name="Bestin A."/>
            <person name="Morvezen R."/>
            <person name="Feron R."/>
            <person name="Wen M."/>
            <person name="Jouanno E."/>
            <person name="Herpin A."/>
            <person name="Schartl M."/>
            <person name="Postlethwait J."/>
            <person name="Schaerlinger B."/>
            <person name="Chardard D."/>
            <person name="Lecocq T."/>
            <person name="Poncet C."/>
            <person name="Jaffrelo L."/>
            <person name="Lampietro C."/>
            <person name="Guiguen Y."/>
        </authorList>
    </citation>
    <scope>NUCLEOTIDE SEQUENCE [LARGE SCALE GENOMIC DNA]</scope>
    <source>
        <tissue evidence="6">Blood</tissue>
    </source>
</reference>
<dbReference type="InterPro" id="IPR007889">
    <property type="entry name" value="HTH_Psq"/>
</dbReference>
<dbReference type="CDD" id="cd15517">
    <property type="entry name" value="PHD_TCF19_like"/>
    <property type="match status" value="1"/>
</dbReference>
<dbReference type="GO" id="GO:0003677">
    <property type="term" value="F:DNA binding"/>
    <property type="evidence" value="ECO:0007669"/>
    <property type="project" value="InterPro"/>
</dbReference>
<dbReference type="InterPro" id="IPR001965">
    <property type="entry name" value="Znf_PHD"/>
</dbReference>
<evidence type="ECO:0000313" key="7">
    <source>
        <dbReference type="Proteomes" id="UP000465112"/>
    </source>
</evidence>
<evidence type="ECO:0000256" key="2">
    <source>
        <dbReference type="ARBA" id="ARBA00022771"/>
    </source>
</evidence>
<dbReference type="InterPro" id="IPR050863">
    <property type="entry name" value="CenT-Element_Derived"/>
</dbReference>
<dbReference type="PANTHER" id="PTHR19303">
    <property type="entry name" value="TRANSPOSON"/>
    <property type="match status" value="1"/>
</dbReference>
<feature type="region of interest" description="Disordered" evidence="4">
    <location>
        <begin position="524"/>
        <end position="662"/>
    </location>
</feature>
<dbReference type="Gene3D" id="3.30.40.10">
    <property type="entry name" value="Zinc/RING finger domain, C3HC4 (zinc finger)"/>
    <property type="match status" value="1"/>
</dbReference>
<feature type="domain" description="Zinc finger PHD-type" evidence="5">
    <location>
        <begin position="671"/>
        <end position="723"/>
    </location>
</feature>
<accession>A0A6A5ET97</accession>
<name>A0A6A5ET97_PERFL</name>
<feature type="compositionally biased region" description="Polar residues" evidence="4">
    <location>
        <begin position="595"/>
        <end position="605"/>
    </location>
</feature>
<sequence>MEQAKQEVEAGRLSLRQAAMRFGVPKSSLSDRVSGRVASDFSICRRSLLTHADEDSLVEYCLYSALHGFPLTKPQVLAHALAIYNLRHQDAQRTALGQTWWINFRERQKDRLTSRTPDFIDRGRASCAKRGPIEDYFRLLTTTLEEHVLREKPRQIYNCDETGFQLDSNRRHVIVPRGTKHAYRQAQGTREHITVLACLNADGEDIPPFIIYKGGYPGGPYNKVGVPNALYGKSQAGYIDSELFRKWFVGHFLKFATQERPLLLLMDGHMSHLDPELVRTAQREGVILLCLPPHTSHILQPLDVSFFGPLKADFSGVTGDLSAVNHSFMVSKKEFSRVLRDSYQRVKDRGLVVAGFRKSGLYPLDPMAIDWSRVMPSGRGTSSPPPPTPSASSWAGPDVTHPIIPSPPLQIPPTHPITPPPQSPPTHPITPPPQSPPTHPITPPPQSQPAPILHPQNPPANPYLTHPLVTSGRITVDLAHLLAEINYHKSTGKVRRNVTKARILTAQEMSDTIEEVEDRAARQEAQALVRRDREQQRARDTSPAATSSTLPSGSRPSRRRTWPLGAAPATSSGISIAGPSAPSAPSCASHGPQLPATSGRPSRTSLPAEGHHHPPSPEPSTSGAGLGRRGSTSSSPSHSERTSSSSSLSVGPTTSTGHTAAKRRLEPTVWRCGRCREPEPPEAPEGLVSWVQCDNCHKWFHTTCVSWEEDELSNNEFWCFWCSDV</sequence>
<feature type="compositionally biased region" description="Basic and acidic residues" evidence="4">
    <location>
        <begin position="529"/>
        <end position="540"/>
    </location>
</feature>
<dbReference type="Gene3D" id="1.10.10.60">
    <property type="entry name" value="Homeodomain-like"/>
    <property type="match status" value="1"/>
</dbReference>
<dbReference type="Pfam" id="PF03184">
    <property type="entry name" value="DDE_1"/>
    <property type="match status" value="1"/>
</dbReference>
<proteinExistence type="predicted"/>
<dbReference type="GO" id="GO:0008270">
    <property type="term" value="F:zinc ion binding"/>
    <property type="evidence" value="ECO:0007669"/>
    <property type="project" value="UniProtKB-KW"/>
</dbReference>
<evidence type="ECO:0000313" key="6">
    <source>
        <dbReference type="EMBL" id="KAF1384190.1"/>
    </source>
</evidence>
<feature type="compositionally biased region" description="Low complexity" evidence="4">
    <location>
        <begin position="541"/>
        <end position="554"/>
    </location>
</feature>
<evidence type="ECO:0000256" key="3">
    <source>
        <dbReference type="ARBA" id="ARBA00022833"/>
    </source>
</evidence>
<dbReference type="InterPro" id="IPR013083">
    <property type="entry name" value="Znf_RING/FYVE/PHD"/>
</dbReference>
<evidence type="ECO:0000256" key="1">
    <source>
        <dbReference type="ARBA" id="ARBA00022723"/>
    </source>
</evidence>
<dbReference type="InterPro" id="IPR004875">
    <property type="entry name" value="DDE_SF_endonuclease_dom"/>
</dbReference>
<keyword evidence="1" id="KW-0479">Metal-binding</keyword>
<comment type="caution">
    <text evidence="6">The sequence shown here is derived from an EMBL/GenBank/DDBJ whole genome shotgun (WGS) entry which is preliminary data.</text>
</comment>
<evidence type="ECO:0000259" key="5">
    <source>
        <dbReference type="SMART" id="SM00249"/>
    </source>
</evidence>
<dbReference type="InterPro" id="IPR011011">
    <property type="entry name" value="Znf_FYVE_PHD"/>
</dbReference>
<dbReference type="Gene3D" id="3.30.420.10">
    <property type="entry name" value="Ribonuclease H-like superfamily/Ribonuclease H"/>
    <property type="match status" value="1"/>
</dbReference>
<keyword evidence="2" id="KW-0863">Zinc-finger</keyword>
<dbReference type="InterPro" id="IPR019786">
    <property type="entry name" value="Zinc_finger_PHD-type_CS"/>
</dbReference>